<sequence length="316" mass="35724">MRNITPAMLFGAPIEDIFEIPIPDPSTYEFPFSTFYELQMSSFQLRNASALFARTMATKIFVKTQLAPDDFTRQSELLNAHHSWFRALKKLELAKVLTKEEEIMAASLKLGYYSTYILIDCALSLRQTNFDAHLEYFKAINHNAKIILDSMGLRTARSPDTQQGLNEKTLQVLNRASNEDGVSKAGAHFTFEISVIPPLHFVATRCRCPIVRREAVALLETNPPREGLWDVETHIAVAKRVIEIEESVLDPVTGWPAESSRLWCSVHDGRGYSDGKIMVTFAYAEWAQDRVPQADDLRPFTGAAERPDAQWVEKIG</sequence>
<keyword evidence="3" id="KW-0805">Transcription regulation</keyword>
<evidence type="ECO:0000256" key="5">
    <source>
        <dbReference type="ARBA" id="ARBA00023163"/>
    </source>
</evidence>
<name>A0AAN6RE71_9PLEO</name>
<gene>
    <name evidence="7" type="ORF">GRF29_106g710685</name>
</gene>
<keyword evidence="2" id="KW-0862">Zinc</keyword>
<evidence type="ECO:0000313" key="8">
    <source>
        <dbReference type="Proteomes" id="UP001280581"/>
    </source>
</evidence>
<dbReference type="AlphaFoldDB" id="A0AAN6RE71"/>
<dbReference type="InterPro" id="IPR052360">
    <property type="entry name" value="Transcr_Regulatory_Proteins"/>
</dbReference>
<keyword evidence="8" id="KW-1185">Reference proteome</keyword>
<dbReference type="PANTHER" id="PTHR36206">
    <property type="entry name" value="ASPERCRYPTIN BIOSYNTHESIS CLUSTER-SPECIFIC TRANSCRIPTION REGULATOR ATNN-RELATED"/>
    <property type="match status" value="1"/>
</dbReference>
<evidence type="ECO:0000313" key="7">
    <source>
        <dbReference type="EMBL" id="KAK3203809.1"/>
    </source>
</evidence>
<evidence type="ECO:0000256" key="6">
    <source>
        <dbReference type="ARBA" id="ARBA00023242"/>
    </source>
</evidence>
<evidence type="ECO:0000256" key="1">
    <source>
        <dbReference type="ARBA" id="ARBA00022723"/>
    </source>
</evidence>
<keyword evidence="5" id="KW-0804">Transcription</keyword>
<evidence type="ECO:0000256" key="3">
    <source>
        <dbReference type="ARBA" id="ARBA00023015"/>
    </source>
</evidence>
<reference evidence="7 8" key="1">
    <citation type="submission" date="2021-02" db="EMBL/GenBank/DDBJ databases">
        <title>Genome assembly of Pseudopithomyces chartarum.</title>
        <authorList>
            <person name="Jauregui R."/>
            <person name="Singh J."/>
            <person name="Voisey C."/>
        </authorList>
    </citation>
    <scope>NUCLEOTIDE SEQUENCE [LARGE SCALE GENOMIC DNA]</scope>
    <source>
        <strain evidence="7 8">AGR01</strain>
    </source>
</reference>
<evidence type="ECO:0000256" key="4">
    <source>
        <dbReference type="ARBA" id="ARBA00023125"/>
    </source>
</evidence>
<accession>A0AAN6RE71</accession>
<dbReference type="GO" id="GO:0046872">
    <property type="term" value="F:metal ion binding"/>
    <property type="evidence" value="ECO:0007669"/>
    <property type="project" value="UniProtKB-KW"/>
</dbReference>
<keyword evidence="6" id="KW-0539">Nucleus</keyword>
<comment type="caution">
    <text evidence="7">The sequence shown here is derived from an EMBL/GenBank/DDBJ whole genome shotgun (WGS) entry which is preliminary data.</text>
</comment>
<proteinExistence type="predicted"/>
<keyword evidence="4" id="KW-0238">DNA-binding</keyword>
<organism evidence="7 8">
    <name type="scientific">Pseudopithomyces chartarum</name>
    <dbReference type="NCBI Taxonomy" id="1892770"/>
    <lineage>
        <taxon>Eukaryota</taxon>
        <taxon>Fungi</taxon>
        <taxon>Dikarya</taxon>
        <taxon>Ascomycota</taxon>
        <taxon>Pezizomycotina</taxon>
        <taxon>Dothideomycetes</taxon>
        <taxon>Pleosporomycetidae</taxon>
        <taxon>Pleosporales</taxon>
        <taxon>Massarineae</taxon>
        <taxon>Didymosphaeriaceae</taxon>
        <taxon>Pseudopithomyces</taxon>
    </lineage>
</organism>
<dbReference type="EMBL" id="WVTA01000010">
    <property type="protein sequence ID" value="KAK3203809.1"/>
    <property type="molecule type" value="Genomic_DNA"/>
</dbReference>
<protein>
    <submittedName>
        <fullName evidence="7">Uncharacterized protein</fullName>
    </submittedName>
</protein>
<dbReference type="Proteomes" id="UP001280581">
    <property type="component" value="Unassembled WGS sequence"/>
</dbReference>
<keyword evidence="1" id="KW-0479">Metal-binding</keyword>
<dbReference type="GO" id="GO:0003677">
    <property type="term" value="F:DNA binding"/>
    <property type="evidence" value="ECO:0007669"/>
    <property type="project" value="UniProtKB-KW"/>
</dbReference>
<dbReference type="PANTHER" id="PTHR36206:SF4">
    <property type="entry name" value="HYPOTHETICAL CONSERVED PROTEIN (EUROFUNG)-RELATED"/>
    <property type="match status" value="1"/>
</dbReference>
<evidence type="ECO:0000256" key="2">
    <source>
        <dbReference type="ARBA" id="ARBA00022833"/>
    </source>
</evidence>